<sequence>MRVVRVTANLRVADVEAAKDFYTDYLGLSTEEFDMGWVARYTSPDSGANVQLVTRDASAPENPVVSVHADDVDAAYEEARRLGYEIVYPLTTEPWGVRRFFVRAPDGNVLNVVQHRE</sequence>
<dbReference type="PANTHER" id="PTHR36503:SF3">
    <property type="entry name" value="BLR0126 PROTEIN"/>
    <property type="match status" value="1"/>
</dbReference>
<gene>
    <name evidence="2" type="ORF">EGT67_18350</name>
</gene>
<evidence type="ECO:0000313" key="2">
    <source>
        <dbReference type="EMBL" id="RVW08111.1"/>
    </source>
</evidence>
<keyword evidence="3" id="KW-1185">Reference proteome</keyword>
<evidence type="ECO:0000313" key="3">
    <source>
        <dbReference type="Proteomes" id="UP000286208"/>
    </source>
</evidence>
<dbReference type="InterPro" id="IPR029068">
    <property type="entry name" value="Glyas_Bleomycin-R_OHBP_Dase"/>
</dbReference>
<dbReference type="Pfam" id="PF00903">
    <property type="entry name" value="Glyoxalase"/>
    <property type="match status" value="1"/>
</dbReference>
<dbReference type="PROSITE" id="PS51819">
    <property type="entry name" value="VOC"/>
    <property type="match status" value="1"/>
</dbReference>
<organism evidence="2 3">
    <name type="scientific">Prescottella agglutinans</name>
    <dbReference type="NCBI Taxonomy" id="1644129"/>
    <lineage>
        <taxon>Bacteria</taxon>
        <taxon>Bacillati</taxon>
        <taxon>Actinomycetota</taxon>
        <taxon>Actinomycetes</taxon>
        <taxon>Mycobacteriales</taxon>
        <taxon>Nocardiaceae</taxon>
        <taxon>Prescottella</taxon>
    </lineage>
</organism>
<name>A0A3S3CXI9_9NOCA</name>
<protein>
    <submittedName>
        <fullName evidence="2">Glyoxalase</fullName>
    </submittedName>
</protein>
<dbReference type="EMBL" id="RKLP01000010">
    <property type="protein sequence ID" value="RVW08111.1"/>
    <property type="molecule type" value="Genomic_DNA"/>
</dbReference>
<dbReference type="PANTHER" id="PTHR36503">
    <property type="entry name" value="BLR2520 PROTEIN"/>
    <property type="match status" value="1"/>
</dbReference>
<accession>A0A3S3CXI9</accession>
<reference evidence="2 3" key="1">
    <citation type="submission" date="2018-11" db="EMBL/GenBank/DDBJ databases">
        <title>Rhodococcus spongicola sp. nov. and Rhodococcus xishaensis sp. nov. from marine sponges.</title>
        <authorList>
            <person name="Li L."/>
            <person name="Lin H.W."/>
        </authorList>
    </citation>
    <scope>NUCLEOTIDE SEQUENCE [LARGE SCALE GENOMIC DNA]</scope>
    <source>
        <strain evidence="2 3">CCTCC AB2014297</strain>
    </source>
</reference>
<dbReference type="RefSeq" id="WP_127917742.1">
    <property type="nucleotide sequence ID" value="NZ_RKLP01000010.1"/>
</dbReference>
<evidence type="ECO:0000259" key="1">
    <source>
        <dbReference type="PROSITE" id="PS51819"/>
    </source>
</evidence>
<dbReference type="InterPro" id="IPR037523">
    <property type="entry name" value="VOC_core"/>
</dbReference>
<dbReference type="AlphaFoldDB" id="A0A3S3CXI9"/>
<dbReference type="OrthoDB" id="9798201at2"/>
<dbReference type="Proteomes" id="UP000286208">
    <property type="component" value="Unassembled WGS sequence"/>
</dbReference>
<comment type="caution">
    <text evidence="2">The sequence shown here is derived from an EMBL/GenBank/DDBJ whole genome shotgun (WGS) entry which is preliminary data.</text>
</comment>
<proteinExistence type="predicted"/>
<dbReference type="Gene3D" id="3.10.180.10">
    <property type="entry name" value="2,3-Dihydroxybiphenyl 1,2-Dioxygenase, domain 1"/>
    <property type="match status" value="1"/>
</dbReference>
<feature type="domain" description="VOC" evidence="1">
    <location>
        <begin position="2"/>
        <end position="115"/>
    </location>
</feature>
<dbReference type="SUPFAM" id="SSF54593">
    <property type="entry name" value="Glyoxalase/Bleomycin resistance protein/Dihydroxybiphenyl dioxygenase"/>
    <property type="match status" value="1"/>
</dbReference>
<dbReference type="InterPro" id="IPR004360">
    <property type="entry name" value="Glyas_Fos-R_dOase_dom"/>
</dbReference>